<evidence type="ECO:0000256" key="1">
    <source>
        <dbReference type="ARBA" id="ARBA00023002"/>
    </source>
</evidence>
<dbReference type="SUPFAM" id="SSF51905">
    <property type="entry name" value="FAD/NAD(P)-binding domain"/>
    <property type="match status" value="1"/>
</dbReference>
<dbReference type="GO" id="GO:0016491">
    <property type="term" value="F:oxidoreductase activity"/>
    <property type="evidence" value="ECO:0007669"/>
    <property type="project" value="UniProtKB-KW"/>
</dbReference>
<dbReference type="EMBL" id="OCNE01000027">
    <property type="protein sequence ID" value="SOD66854.1"/>
    <property type="molecule type" value="Genomic_DNA"/>
</dbReference>
<evidence type="ECO:0000259" key="2">
    <source>
        <dbReference type="Pfam" id="PF01266"/>
    </source>
</evidence>
<dbReference type="Pfam" id="PF01266">
    <property type="entry name" value="DAO"/>
    <property type="match status" value="1"/>
</dbReference>
<name>A0A286E7M0_9ACTN</name>
<dbReference type="InterPro" id="IPR036188">
    <property type="entry name" value="FAD/NAD-bd_sf"/>
</dbReference>
<reference evidence="3 4" key="1">
    <citation type="submission" date="2017-09" db="EMBL/GenBank/DDBJ databases">
        <authorList>
            <person name="Ehlers B."/>
            <person name="Leendertz F.H."/>
        </authorList>
    </citation>
    <scope>NUCLEOTIDE SEQUENCE [LARGE SCALE GENOMIC DNA]</scope>
    <source>
        <strain evidence="3 4">CGMCC 4.7095</strain>
    </source>
</reference>
<protein>
    <submittedName>
        <fullName evidence="3">Glycine/D-amino acid oxidase</fullName>
    </submittedName>
</protein>
<evidence type="ECO:0000313" key="3">
    <source>
        <dbReference type="EMBL" id="SOD66854.1"/>
    </source>
</evidence>
<dbReference type="Proteomes" id="UP000219072">
    <property type="component" value="Unassembled WGS sequence"/>
</dbReference>
<dbReference type="GO" id="GO:0005737">
    <property type="term" value="C:cytoplasm"/>
    <property type="evidence" value="ECO:0007669"/>
    <property type="project" value="TreeGrafter"/>
</dbReference>
<dbReference type="SUPFAM" id="SSF54373">
    <property type="entry name" value="FAD-linked reductases, C-terminal domain"/>
    <property type="match status" value="1"/>
</dbReference>
<evidence type="ECO:0000313" key="4">
    <source>
        <dbReference type="Proteomes" id="UP000219072"/>
    </source>
</evidence>
<dbReference type="InterPro" id="IPR006076">
    <property type="entry name" value="FAD-dep_OxRdtase"/>
</dbReference>
<proteinExistence type="predicted"/>
<organism evidence="3 4">
    <name type="scientific">Streptomyces zhaozhouensis</name>
    <dbReference type="NCBI Taxonomy" id="1300267"/>
    <lineage>
        <taxon>Bacteria</taxon>
        <taxon>Bacillati</taxon>
        <taxon>Actinomycetota</taxon>
        <taxon>Actinomycetes</taxon>
        <taxon>Kitasatosporales</taxon>
        <taxon>Streptomycetaceae</taxon>
        <taxon>Streptomyces</taxon>
    </lineage>
</organism>
<dbReference type="RefSeq" id="WP_212616007.1">
    <property type="nucleotide sequence ID" value="NZ_OCNE01000027.1"/>
</dbReference>
<sequence>MNGRAREGGAAGGGAAADDLSFDVAVVGAGAVGAATAFFAARAGLRVAVLDRGAPGGGTSSAGEGNVLVSDKDIGPELDLARHSQRVWREELAEHGHHWEFESKGGVVVAATLASRDALRALTARQRAAGVVALDVGPDELGALEPGLRPGLAGGAHYPEDAQVQPVLLVAHLLRLARAAGATVLPHEPVTGLLRSGERVTGVRTPRRSVVAPAVVNAAGTWAGEVAALAGVRLPVLPRRGFVLVTEPLPPTIRHKVYAAEYVGDVGSSDAALQSSPVIEGTPAGTVLIGSTRERVGFDRRPSRAALGALARGALGLFPALHAVRAIRAYHGFRPYCPDHLPVIGPDPRAPGLWHACGHEGAGIGLSAGTGQLLAQALTGGPTALDLAPFAPDRKGLAA</sequence>
<dbReference type="Gene3D" id="3.50.50.60">
    <property type="entry name" value="FAD/NAD(P)-binding domain"/>
    <property type="match status" value="1"/>
</dbReference>
<gene>
    <name evidence="3" type="ORF">SAMN06297387_12751</name>
</gene>
<dbReference type="PANTHER" id="PTHR13847">
    <property type="entry name" value="SARCOSINE DEHYDROGENASE-RELATED"/>
    <property type="match status" value="1"/>
</dbReference>
<dbReference type="PRINTS" id="PR00469">
    <property type="entry name" value="PNDRDTASEII"/>
</dbReference>
<keyword evidence="1" id="KW-0560">Oxidoreductase</keyword>
<dbReference type="PANTHER" id="PTHR13847:SF287">
    <property type="entry name" value="FAD-DEPENDENT OXIDOREDUCTASE DOMAIN-CONTAINING PROTEIN 1"/>
    <property type="match status" value="1"/>
</dbReference>
<keyword evidence="4" id="KW-1185">Reference proteome</keyword>
<accession>A0A286E7M0</accession>
<dbReference type="AlphaFoldDB" id="A0A286E7M0"/>
<dbReference type="Gene3D" id="3.30.9.10">
    <property type="entry name" value="D-Amino Acid Oxidase, subunit A, domain 2"/>
    <property type="match status" value="1"/>
</dbReference>
<feature type="domain" description="FAD dependent oxidoreductase" evidence="2">
    <location>
        <begin position="23"/>
        <end position="376"/>
    </location>
</feature>